<evidence type="ECO:0000256" key="3">
    <source>
        <dbReference type="ARBA" id="ARBA00022630"/>
    </source>
</evidence>
<name>A0A8T3VY56_METOL</name>
<dbReference type="InterPro" id="IPR036188">
    <property type="entry name" value="FAD/NAD-bd_sf"/>
</dbReference>
<comment type="cofactor">
    <cofactor evidence="1">
        <name>FAD</name>
        <dbReference type="ChEBI" id="CHEBI:57692"/>
    </cofactor>
</comment>
<dbReference type="Pfam" id="PF07992">
    <property type="entry name" value="Pyr_redox_2"/>
    <property type="match status" value="1"/>
</dbReference>
<organism evidence="7 8">
    <name type="scientific">Methanobrevibacter olleyae</name>
    <dbReference type="NCBI Taxonomy" id="294671"/>
    <lineage>
        <taxon>Archaea</taxon>
        <taxon>Methanobacteriati</taxon>
        <taxon>Methanobacteriota</taxon>
        <taxon>Methanomada group</taxon>
        <taxon>Methanobacteria</taxon>
        <taxon>Methanobacteriales</taxon>
        <taxon>Methanobacteriaceae</taxon>
        <taxon>Methanobrevibacter</taxon>
    </lineage>
</organism>
<dbReference type="GO" id="GO:0016491">
    <property type="term" value="F:oxidoreductase activity"/>
    <property type="evidence" value="ECO:0007669"/>
    <property type="project" value="InterPro"/>
</dbReference>
<dbReference type="PRINTS" id="PR00411">
    <property type="entry name" value="PNDRDTASEI"/>
</dbReference>
<keyword evidence="4" id="KW-0274">FAD</keyword>
<dbReference type="PANTHER" id="PTHR43429">
    <property type="entry name" value="PYRIDINE NUCLEOTIDE-DISULFIDE OXIDOREDUCTASE DOMAIN-CONTAINING"/>
    <property type="match status" value="1"/>
</dbReference>
<proteinExistence type="inferred from homology"/>
<dbReference type="InterPro" id="IPR016156">
    <property type="entry name" value="FAD/NAD-linked_Rdtase_dimer_sf"/>
</dbReference>
<evidence type="ECO:0000259" key="5">
    <source>
        <dbReference type="Pfam" id="PF02852"/>
    </source>
</evidence>
<dbReference type="Proteomes" id="UP000732619">
    <property type="component" value="Unassembled WGS sequence"/>
</dbReference>
<dbReference type="Gene3D" id="3.50.50.60">
    <property type="entry name" value="FAD/NAD(P)-binding domain"/>
    <property type="match status" value="2"/>
</dbReference>
<evidence type="ECO:0000259" key="6">
    <source>
        <dbReference type="Pfam" id="PF07992"/>
    </source>
</evidence>
<dbReference type="EMBL" id="SUTG01000069">
    <property type="protein sequence ID" value="MBE6513318.1"/>
    <property type="molecule type" value="Genomic_DNA"/>
</dbReference>
<feature type="domain" description="FAD/NAD(P)-binding" evidence="6">
    <location>
        <begin position="1"/>
        <end position="305"/>
    </location>
</feature>
<dbReference type="SUPFAM" id="SSF55424">
    <property type="entry name" value="FAD/NAD-linked reductases, dimerisation (C-terminal) domain"/>
    <property type="match status" value="1"/>
</dbReference>
<dbReference type="InterPro" id="IPR023753">
    <property type="entry name" value="FAD/NAD-binding_dom"/>
</dbReference>
<dbReference type="PRINTS" id="PR00368">
    <property type="entry name" value="FADPNR"/>
</dbReference>
<evidence type="ECO:0000256" key="1">
    <source>
        <dbReference type="ARBA" id="ARBA00001974"/>
    </source>
</evidence>
<accession>A0A8T3VY56</accession>
<dbReference type="Pfam" id="PF02852">
    <property type="entry name" value="Pyr_redox_dim"/>
    <property type="match status" value="1"/>
</dbReference>
<feature type="domain" description="Pyridine nucleotide-disulphide oxidoreductase dimerisation" evidence="5">
    <location>
        <begin position="331"/>
        <end position="428"/>
    </location>
</feature>
<dbReference type="InterPro" id="IPR050260">
    <property type="entry name" value="FAD-bd_OxRdtase"/>
</dbReference>
<dbReference type="AlphaFoldDB" id="A0A8T3VY56"/>
<comment type="caution">
    <text evidence="7">The sequence shown here is derived from an EMBL/GenBank/DDBJ whole genome shotgun (WGS) entry which is preliminary data.</text>
</comment>
<evidence type="ECO:0000256" key="4">
    <source>
        <dbReference type="ARBA" id="ARBA00022827"/>
    </source>
</evidence>
<dbReference type="PANTHER" id="PTHR43429:SF3">
    <property type="entry name" value="NITRITE REDUCTASE [NAD(P)H]"/>
    <property type="match status" value="1"/>
</dbReference>
<keyword evidence="3" id="KW-0285">Flavoprotein</keyword>
<gene>
    <name evidence="7" type="ORF">E7Z75_09325</name>
</gene>
<sequence length="446" mass="48276">MKVVIVGGGAGGISTASNLRRLDKEVEIIVLTRDNHVSYSPCAIPYVLSDRIHSFDDIVMRSVDDYKAKNIDVMLETEVTAVDSAKKTITYVTKDGAEKNMSYDKLVLATGGSPFVPPMKGVDLDGVFKIRTLDDGKKVKEWAENCESALVTGAGLIGIEIAYAFKKMGLKVTLCEMLPQIVPRSLDPDMAKIITDYLISEGIDVVLGQPITELKGEDGKVKTAVFEDGSEADADMVILATGVRAELTLPKMAGCDCGRWAVLVNDRMATSVPDVYAVGDCVESYSAILRSNTVSQLGTTAVRQAKTLAQTLAGKRSRFNPVLNSMVSKVGKLEFGAVGLTRSFAQQNSIKAVVAKVEALTRARYYPNAKPMNVKVICDADGTIIGCQIIAEERVAERIDTMTLAITQELTCFELSNMEFAYAPPVSMVIDPLVMAVEEVSKKFDN</sequence>
<dbReference type="SUPFAM" id="SSF51905">
    <property type="entry name" value="FAD/NAD(P)-binding domain"/>
    <property type="match status" value="2"/>
</dbReference>
<evidence type="ECO:0000256" key="2">
    <source>
        <dbReference type="ARBA" id="ARBA00009130"/>
    </source>
</evidence>
<protein>
    <submittedName>
        <fullName evidence="7">Pyridine nucleotide-disulfide oxidoreductase</fullName>
    </submittedName>
</protein>
<dbReference type="InterPro" id="IPR004099">
    <property type="entry name" value="Pyr_nucl-diS_OxRdtase_dimer"/>
</dbReference>
<reference evidence="7" key="1">
    <citation type="submission" date="2019-04" db="EMBL/GenBank/DDBJ databases">
        <title>Evolution of Biomass-Degrading Anaerobic Consortia Revealed by Metagenomics.</title>
        <authorList>
            <person name="Peng X."/>
        </authorList>
    </citation>
    <scope>NUCLEOTIDE SEQUENCE</scope>
    <source>
        <strain evidence="7">SIG14</strain>
    </source>
</reference>
<evidence type="ECO:0000313" key="8">
    <source>
        <dbReference type="Proteomes" id="UP000732619"/>
    </source>
</evidence>
<comment type="similarity">
    <text evidence="2">Belongs to the class-III pyridine nucleotide-disulfide oxidoreductase family.</text>
</comment>
<evidence type="ECO:0000313" key="7">
    <source>
        <dbReference type="EMBL" id="MBE6513318.1"/>
    </source>
</evidence>